<keyword evidence="5" id="KW-1185">Reference proteome</keyword>
<dbReference type="InterPro" id="IPR050832">
    <property type="entry name" value="Bact_Acetyltransf"/>
</dbReference>
<proteinExistence type="predicted"/>
<dbReference type="Gene3D" id="3.40.630.30">
    <property type="match status" value="1"/>
</dbReference>
<organism evidence="4 5">
    <name type="scientific">Micromonospora inyonensis</name>
    <dbReference type="NCBI Taxonomy" id="47866"/>
    <lineage>
        <taxon>Bacteria</taxon>
        <taxon>Bacillati</taxon>
        <taxon>Actinomycetota</taxon>
        <taxon>Actinomycetes</taxon>
        <taxon>Micromonosporales</taxon>
        <taxon>Micromonosporaceae</taxon>
        <taxon>Micromonospora</taxon>
    </lineage>
</organism>
<keyword evidence="2" id="KW-0012">Acyltransferase</keyword>
<evidence type="ECO:0000256" key="1">
    <source>
        <dbReference type="ARBA" id="ARBA00022679"/>
    </source>
</evidence>
<name>A0A1C6S4T1_9ACTN</name>
<sequence length="306" mass="32581">MTVTIRRFRPEDTTDVAAVLRVAAPYWVFSAAALRWQAANGAPAARHRMLLAEVGGEVVGVARTGLLHESAEPGLGYANLNVLPQRRGGGVGSALLAAAEERLRAIGARVAYAKVTDDPAAVGFAERHGYRRGRATTHLRLDLTTGALPAPPARPGVRIASAATLAGDPRPLYEADLDASRDEPGDVGMDAAGYADWRTAYWDRPDLDRTLTTVAICGGVVAAFTFALTDGSNRFQSGMTGTRRAYRGRGLAGAVKRAALRRAAEAGLATALTSNDAGNEAMLAINRRLGYVPVAAEWRYRRTLFR</sequence>
<evidence type="ECO:0000313" key="4">
    <source>
        <dbReference type="EMBL" id="SCL24284.1"/>
    </source>
</evidence>
<accession>A0A1C6S4T1</accession>
<dbReference type="PANTHER" id="PTHR43877">
    <property type="entry name" value="AMINOALKYLPHOSPHONATE N-ACETYLTRANSFERASE-RELATED-RELATED"/>
    <property type="match status" value="1"/>
</dbReference>
<dbReference type="InterPro" id="IPR016181">
    <property type="entry name" value="Acyl_CoA_acyltransferase"/>
</dbReference>
<dbReference type="RefSeq" id="WP_091460287.1">
    <property type="nucleotide sequence ID" value="NZ_FMHU01000002.1"/>
</dbReference>
<feature type="domain" description="N-acetyltransferase" evidence="3">
    <location>
        <begin position="167"/>
        <end position="306"/>
    </location>
</feature>
<dbReference type="AlphaFoldDB" id="A0A1C6S4T1"/>
<dbReference type="InterPro" id="IPR000182">
    <property type="entry name" value="GNAT_dom"/>
</dbReference>
<evidence type="ECO:0000259" key="3">
    <source>
        <dbReference type="PROSITE" id="PS51186"/>
    </source>
</evidence>
<dbReference type="SUPFAM" id="SSF55729">
    <property type="entry name" value="Acyl-CoA N-acyltransferases (Nat)"/>
    <property type="match status" value="2"/>
</dbReference>
<dbReference type="GO" id="GO:0016747">
    <property type="term" value="F:acyltransferase activity, transferring groups other than amino-acyl groups"/>
    <property type="evidence" value="ECO:0007669"/>
    <property type="project" value="InterPro"/>
</dbReference>
<feature type="domain" description="N-acetyltransferase" evidence="3">
    <location>
        <begin position="3"/>
        <end position="155"/>
    </location>
</feature>
<evidence type="ECO:0000256" key="2">
    <source>
        <dbReference type="ARBA" id="ARBA00023315"/>
    </source>
</evidence>
<protein>
    <submittedName>
        <fullName evidence="4">Predicted N-acetyltransferase YhbS</fullName>
    </submittedName>
</protein>
<dbReference type="PANTHER" id="PTHR43877:SF1">
    <property type="entry name" value="ACETYLTRANSFERASE"/>
    <property type="match status" value="1"/>
</dbReference>
<dbReference type="CDD" id="cd04301">
    <property type="entry name" value="NAT_SF"/>
    <property type="match status" value="1"/>
</dbReference>
<dbReference type="STRING" id="47866.GA0074694_3887"/>
<dbReference type="Proteomes" id="UP000198906">
    <property type="component" value="Unassembled WGS sequence"/>
</dbReference>
<evidence type="ECO:0000313" key="5">
    <source>
        <dbReference type="Proteomes" id="UP000198906"/>
    </source>
</evidence>
<dbReference type="PROSITE" id="PS51186">
    <property type="entry name" value="GNAT"/>
    <property type="match status" value="2"/>
</dbReference>
<dbReference type="Pfam" id="PF00583">
    <property type="entry name" value="Acetyltransf_1"/>
    <property type="match status" value="1"/>
</dbReference>
<dbReference type="EMBL" id="FMHU01000002">
    <property type="protein sequence ID" value="SCL24284.1"/>
    <property type="molecule type" value="Genomic_DNA"/>
</dbReference>
<reference evidence="5" key="1">
    <citation type="submission" date="2016-06" db="EMBL/GenBank/DDBJ databases">
        <authorList>
            <person name="Varghese N."/>
        </authorList>
    </citation>
    <scope>NUCLEOTIDE SEQUENCE [LARGE SCALE GENOMIC DNA]</scope>
    <source>
        <strain evidence="5">DSM 46123</strain>
    </source>
</reference>
<keyword evidence="1 4" id="KW-0808">Transferase</keyword>
<gene>
    <name evidence="4" type="ORF">GA0074694_3887</name>
</gene>